<gene>
    <name evidence="1" type="ORF">TELCIR_09977</name>
</gene>
<sequence>MTYGNRPIYTSMCLCRGADKLDPRTQTTATVTSNEGRKTKDIKNFILKEALKFDPADWQNVLLIGLGGGTQNNFLSAVDFVKVNLTTVELSPLMVTIATDWFGLLETRTNNVFVEDGVDYLHGAVQRDEKYRSIILDACTDINQSIICPAKDFMRHSVIQDIARILDDEGVLTVNILSSRDYIANEDNILSTFKKHFSTCFLLRYNETQRLLVCTKKERWSFNEERARFTKNFQNVDDRFDFGLSDVISREN</sequence>
<dbReference type="EMBL" id="KZ347189">
    <property type="protein sequence ID" value="PIO68240.1"/>
    <property type="molecule type" value="Genomic_DNA"/>
</dbReference>
<dbReference type="Gene3D" id="3.40.50.150">
    <property type="entry name" value="Vaccinia Virus protein VP39"/>
    <property type="match status" value="1"/>
</dbReference>
<name>A0A2G9UFH9_TELCI</name>
<dbReference type="Proteomes" id="UP000230423">
    <property type="component" value="Unassembled WGS sequence"/>
</dbReference>
<reference evidence="1 2" key="1">
    <citation type="submission" date="2015-09" db="EMBL/GenBank/DDBJ databases">
        <title>Draft genome of the parasitic nematode Teladorsagia circumcincta isolate WARC Sus (inbred).</title>
        <authorList>
            <person name="Mitreva M."/>
        </authorList>
    </citation>
    <scope>NUCLEOTIDE SEQUENCE [LARGE SCALE GENOMIC DNA]</scope>
    <source>
        <strain evidence="1 2">S</strain>
    </source>
</reference>
<dbReference type="AlphaFoldDB" id="A0A2G9UFH9"/>
<protein>
    <submittedName>
        <fullName evidence="1">Uncharacterized protein</fullName>
    </submittedName>
</protein>
<keyword evidence="2" id="KW-1185">Reference proteome</keyword>
<organism evidence="1 2">
    <name type="scientific">Teladorsagia circumcincta</name>
    <name type="common">Brown stomach worm</name>
    <name type="synonym">Ostertagia circumcincta</name>
    <dbReference type="NCBI Taxonomy" id="45464"/>
    <lineage>
        <taxon>Eukaryota</taxon>
        <taxon>Metazoa</taxon>
        <taxon>Ecdysozoa</taxon>
        <taxon>Nematoda</taxon>
        <taxon>Chromadorea</taxon>
        <taxon>Rhabditida</taxon>
        <taxon>Rhabditina</taxon>
        <taxon>Rhabditomorpha</taxon>
        <taxon>Strongyloidea</taxon>
        <taxon>Trichostrongylidae</taxon>
        <taxon>Teladorsagia</taxon>
    </lineage>
</organism>
<dbReference type="SUPFAM" id="SSF53335">
    <property type="entry name" value="S-adenosyl-L-methionine-dependent methyltransferases"/>
    <property type="match status" value="1"/>
</dbReference>
<evidence type="ECO:0000313" key="2">
    <source>
        <dbReference type="Proteomes" id="UP000230423"/>
    </source>
</evidence>
<dbReference type="InterPro" id="IPR029063">
    <property type="entry name" value="SAM-dependent_MTases_sf"/>
</dbReference>
<evidence type="ECO:0000313" key="1">
    <source>
        <dbReference type="EMBL" id="PIO68240.1"/>
    </source>
</evidence>
<proteinExistence type="predicted"/>
<accession>A0A2G9UFH9</accession>
<dbReference type="OrthoDB" id="5791544at2759"/>